<dbReference type="EMBL" id="CP092881">
    <property type="protein sequence ID" value="UYV80699.1"/>
    <property type="molecule type" value="Genomic_DNA"/>
</dbReference>
<organism evidence="1 2">
    <name type="scientific">Cordylochernes scorpioides</name>
    <dbReference type="NCBI Taxonomy" id="51811"/>
    <lineage>
        <taxon>Eukaryota</taxon>
        <taxon>Metazoa</taxon>
        <taxon>Ecdysozoa</taxon>
        <taxon>Arthropoda</taxon>
        <taxon>Chelicerata</taxon>
        <taxon>Arachnida</taxon>
        <taxon>Pseudoscorpiones</taxon>
        <taxon>Cheliferoidea</taxon>
        <taxon>Chernetidae</taxon>
        <taxon>Cordylochernes</taxon>
    </lineage>
</organism>
<proteinExistence type="predicted"/>
<reference evidence="1 2" key="1">
    <citation type="submission" date="2022-01" db="EMBL/GenBank/DDBJ databases">
        <title>A chromosomal length assembly of Cordylochernes scorpioides.</title>
        <authorList>
            <person name="Zeh D."/>
            <person name="Zeh J."/>
        </authorList>
    </citation>
    <scope>NUCLEOTIDE SEQUENCE [LARGE SCALE GENOMIC DNA]</scope>
    <source>
        <strain evidence="1">IN4F17</strain>
        <tissue evidence="1">Whole Body</tissue>
    </source>
</reference>
<evidence type="ECO:0008006" key="3">
    <source>
        <dbReference type="Google" id="ProtNLM"/>
    </source>
</evidence>
<sequence length="96" mass="11299">MRFLTLDQKRVMIDVSLANLECFKANPKELLDLYVTFDVTWVHHCTPETKMQINTPAHRSALAMTKIHDLHQEIFEYPPYSPELVPNLFSNINKWL</sequence>
<evidence type="ECO:0000313" key="1">
    <source>
        <dbReference type="EMBL" id="UYV80699.1"/>
    </source>
</evidence>
<gene>
    <name evidence="1" type="ORF">LAZ67_19001432</name>
</gene>
<name>A0ABY6LHN7_9ARAC</name>
<dbReference type="Proteomes" id="UP001235939">
    <property type="component" value="Chromosome 19"/>
</dbReference>
<evidence type="ECO:0000313" key="2">
    <source>
        <dbReference type="Proteomes" id="UP001235939"/>
    </source>
</evidence>
<accession>A0ABY6LHN7</accession>
<protein>
    <recommendedName>
        <fullName evidence="3">Transposase</fullName>
    </recommendedName>
</protein>
<keyword evidence="2" id="KW-1185">Reference proteome</keyword>